<evidence type="ECO:0000256" key="2">
    <source>
        <dbReference type="ARBA" id="ARBA00022840"/>
    </source>
</evidence>
<organism evidence="4 5">
    <name type="scientific">Aphanomyces astaci</name>
    <name type="common">Crayfish plague agent</name>
    <dbReference type="NCBI Taxonomy" id="112090"/>
    <lineage>
        <taxon>Eukaryota</taxon>
        <taxon>Sar</taxon>
        <taxon>Stramenopiles</taxon>
        <taxon>Oomycota</taxon>
        <taxon>Saprolegniomycetes</taxon>
        <taxon>Saprolegniales</taxon>
        <taxon>Verrucalvaceae</taxon>
        <taxon>Aphanomyces</taxon>
    </lineage>
</organism>
<feature type="domain" description="Clp ATPase C-terminal" evidence="3">
    <location>
        <begin position="2"/>
        <end position="96"/>
    </location>
</feature>
<dbReference type="AlphaFoldDB" id="A0A9X8HB81"/>
<feature type="non-terminal residue" evidence="4">
    <location>
        <position position="1"/>
    </location>
</feature>
<dbReference type="GO" id="GO:0016887">
    <property type="term" value="F:ATP hydrolysis activity"/>
    <property type="evidence" value="ECO:0007669"/>
    <property type="project" value="TreeGrafter"/>
</dbReference>
<dbReference type="Proteomes" id="UP000275652">
    <property type="component" value="Unassembled WGS sequence"/>
</dbReference>
<name>A0A9X8HB81_APHAT</name>
<proteinExistence type="predicted"/>
<dbReference type="SUPFAM" id="SSF52540">
    <property type="entry name" value="P-loop containing nucleoside triphosphate hydrolases"/>
    <property type="match status" value="1"/>
</dbReference>
<dbReference type="InterPro" id="IPR019489">
    <property type="entry name" value="Clp_ATPase_C"/>
</dbReference>
<evidence type="ECO:0000259" key="3">
    <source>
        <dbReference type="SMART" id="SM01086"/>
    </source>
</evidence>
<dbReference type="PANTHER" id="PTHR48102">
    <property type="entry name" value="ATP-DEPENDENT CLP PROTEASE ATP-BINDING SUBUNIT CLPX-LIKE, MITOCHONDRIAL-RELATED"/>
    <property type="match status" value="1"/>
</dbReference>
<protein>
    <recommendedName>
        <fullName evidence="3">Clp ATPase C-terminal domain-containing protein</fullName>
    </recommendedName>
</protein>
<dbReference type="EMBL" id="QUTI01023127">
    <property type="protein sequence ID" value="RLO07631.1"/>
    <property type="molecule type" value="Genomic_DNA"/>
</dbReference>
<keyword evidence="1" id="KW-0547">Nucleotide-binding</keyword>
<dbReference type="InterPro" id="IPR027417">
    <property type="entry name" value="P-loop_NTPase"/>
</dbReference>
<dbReference type="SMART" id="SM01086">
    <property type="entry name" value="ClpB_D2-small"/>
    <property type="match status" value="1"/>
</dbReference>
<comment type="caution">
    <text evidence="4">The sequence shown here is derived from an EMBL/GenBank/DDBJ whole genome shotgun (WGS) entry which is preliminary data.</text>
</comment>
<evidence type="ECO:0000313" key="5">
    <source>
        <dbReference type="Proteomes" id="UP000275652"/>
    </source>
</evidence>
<dbReference type="GO" id="GO:0051603">
    <property type="term" value="P:proteolysis involved in protein catabolic process"/>
    <property type="evidence" value="ECO:0007669"/>
    <property type="project" value="TreeGrafter"/>
</dbReference>
<dbReference type="Gene3D" id="1.10.8.60">
    <property type="match status" value="1"/>
</dbReference>
<sequence>PLTAQDFERILTETQFNLLDQVRALMDTERVAVTFTPDAVHEIAHVSAKVNSQTDNIGARRLATVVSKITEHMSFHAPALAGTDVVIDKSYVQAHLKDILKQTDLTKYIL</sequence>
<dbReference type="GO" id="GO:0005524">
    <property type="term" value="F:ATP binding"/>
    <property type="evidence" value="ECO:0007669"/>
    <property type="project" value="UniProtKB-KW"/>
</dbReference>
<evidence type="ECO:0000256" key="1">
    <source>
        <dbReference type="ARBA" id="ARBA00022741"/>
    </source>
</evidence>
<gene>
    <name evidence="4" type="ORF">DYB28_000868</name>
</gene>
<keyword evidence="2" id="KW-0067">ATP-binding</keyword>
<dbReference type="PANTHER" id="PTHR48102:SF3">
    <property type="entry name" value="ATP-DEPENDENT PROTEASE ATPASE SUBUNIT HSLU"/>
    <property type="match status" value="1"/>
</dbReference>
<accession>A0A9X8HB81</accession>
<reference evidence="4 5" key="1">
    <citation type="journal article" date="2018" name="J. Invertebr. Pathol.">
        <title>New genotyping method for the causative agent of crayfish plague (Aphanomyces astaci) based on whole genome data.</title>
        <authorList>
            <person name="Minardi D."/>
            <person name="Studholme D.J."/>
            <person name="van der Giezen M."/>
            <person name="Pretto T."/>
            <person name="Oidtmann B."/>
        </authorList>
    </citation>
    <scope>NUCLEOTIDE SEQUENCE [LARGE SCALE GENOMIC DNA]</scope>
    <source>
        <strain evidence="4 5">KB13</strain>
    </source>
</reference>
<dbReference type="InterPro" id="IPR050052">
    <property type="entry name" value="ATP-dep_Clp_protease_ClpX"/>
</dbReference>
<evidence type="ECO:0000313" key="4">
    <source>
        <dbReference type="EMBL" id="RLO07631.1"/>
    </source>
</evidence>
<dbReference type="GO" id="GO:0009376">
    <property type="term" value="C:HslUV protease complex"/>
    <property type="evidence" value="ECO:0007669"/>
    <property type="project" value="TreeGrafter"/>
</dbReference>